<dbReference type="Pfam" id="PF00535">
    <property type="entry name" value="Glycos_transf_2"/>
    <property type="match status" value="1"/>
</dbReference>
<protein>
    <recommendedName>
        <fullName evidence="6">Glycosyltransferase 2-like domain-containing protein</fullName>
    </recommendedName>
</protein>
<feature type="domain" description="Glycosyltransferase 2-like" evidence="6">
    <location>
        <begin position="3"/>
        <end position="114"/>
    </location>
</feature>
<dbReference type="GO" id="GO:0005886">
    <property type="term" value="C:plasma membrane"/>
    <property type="evidence" value="ECO:0007669"/>
    <property type="project" value="UniProtKB-SubCell"/>
</dbReference>
<evidence type="ECO:0000256" key="5">
    <source>
        <dbReference type="ARBA" id="ARBA00023136"/>
    </source>
</evidence>
<dbReference type="PANTHER" id="PTHR43646:SF2">
    <property type="entry name" value="GLYCOSYLTRANSFERASE 2-LIKE DOMAIN-CONTAINING PROTEIN"/>
    <property type="match status" value="1"/>
</dbReference>
<dbReference type="Gene3D" id="3.90.550.10">
    <property type="entry name" value="Spore Coat Polysaccharide Biosynthesis Protein SpsA, Chain A"/>
    <property type="match status" value="1"/>
</dbReference>
<evidence type="ECO:0000313" key="8">
    <source>
        <dbReference type="Proteomes" id="UP000177372"/>
    </source>
</evidence>
<dbReference type="AlphaFoldDB" id="A0A1F6F1M9"/>
<reference evidence="7 8" key="1">
    <citation type="journal article" date="2016" name="Nat. Commun.">
        <title>Thousands of microbial genomes shed light on interconnected biogeochemical processes in an aquifer system.</title>
        <authorList>
            <person name="Anantharaman K."/>
            <person name="Brown C.T."/>
            <person name="Hug L.A."/>
            <person name="Sharon I."/>
            <person name="Castelle C.J."/>
            <person name="Probst A.J."/>
            <person name="Thomas B.C."/>
            <person name="Singh A."/>
            <person name="Wilkins M.J."/>
            <person name="Karaoz U."/>
            <person name="Brodie E.L."/>
            <person name="Williams K.H."/>
            <person name="Hubbard S.S."/>
            <person name="Banfield J.F."/>
        </authorList>
    </citation>
    <scope>NUCLEOTIDE SEQUENCE [LARGE SCALE GENOMIC DNA]</scope>
</reference>
<evidence type="ECO:0000256" key="1">
    <source>
        <dbReference type="ARBA" id="ARBA00004236"/>
    </source>
</evidence>
<dbReference type="InterPro" id="IPR001173">
    <property type="entry name" value="Glyco_trans_2-like"/>
</dbReference>
<dbReference type="InterPro" id="IPR029044">
    <property type="entry name" value="Nucleotide-diphossugar_trans"/>
</dbReference>
<dbReference type="SUPFAM" id="SSF53448">
    <property type="entry name" value="Nucleotide-diphospho-sugar transferases"/>
    <property type="match status" value="1"/>
</dbReference>
<keyword evidence="3" id="KW-0328">Glycosyltransferase</keyword>
<keyword evidence="2" id="KW-1003">Cell membrane</keyword>
<comment type="caution">
    <text evidence="7">The sequence shown here is derived from an EMBL/GenBank/DDBJ whole genome shotgun (WGS) entry which is preliminary data.</text>
</comment>
<dbReference type="Proteomes" id="UP000177372">
    <property type="component" value="Unassembled WGS sequence"/>
</dbReference>
<organism evidence="7 8">
    <name type="scientific">Candidatus Kaiserbacteria bacterium RIFCSPLOWO2_01_FULL_54_13</name>
    <dbReference type="NCBI Taxonomy" id="1798512"/>
    <lineage>
        <taxon>Bacteria</taxon>
        <taxon>Candidatus Kaiseribacteriota</taxon>
    </lineage>
</organism>
<dbReference type="STRING" id="1798512.A3A39_04540"/>
<evidence type="ECO:0000256" key="3">
    <source>
        <dbReference type="ARBA" id="ARBA00022676"/>
    </source>
</evidence>
<evidence type="ECO:0000256" key="2">
    <source>
        <dbReference type="ARBA" id="ARBA00022475"/>
    </source>
</evidence>
<keyword evidence="4" id="KW-0808">Transferase</keyword>
<evidence type="ECO:0000256" key="4">
    <source>
        <dbReference type="ARBA" id="ARBA00022679"/>
    </source>
</evidence>
<evidence type="ECO:0000259" key="6">
    <source>
        <dbReference type="Pfam" id="PF00535"/>
    </source>
</evidence>
<dbReference type="GO" id="GO:0016757">
    <property type="term" value="F:glycosyltransferase activity"/>
    <property type="evidence" value="ECO:0007669"/>
    <property type="project" value="UniProtKB-KW"/>
</dbReference>
<dbReference type="PANTHER" id="PTHR43646">
    <property type="entry name" value="GLYCOSYLTRANSFERASE"/>
    <property type="match status" value="1"/>
</dbReference>
<comment type="subcellular location">
    <subcellularLocation>
        <location evidence="1">Cell membrane</location>
    </subcellularLocation>
</comment>
<dbReference type="EMBL" id="MFLZ01000020">
    <property type="protein sequence ID" value="OGG79758.1"/>
    <property type="molecule type" value="Genomic_DNA"/>
</dbReference>
<keyword evidence="5" id="KW-0472">Membrane</keyword>
<name>A0A1F6F1M9_9BACT</name>
<accession>A0A1F6F1M9</accession>
<proteinExistence type="predicted"/>
<sequence length="240" mass="27273">MISIVIPTLNERKHIGNLLDSILTQKLNEPVEVIIADAHSSDGTRELVESYGDRIPVRVVEGGVPPVARNRGARASRGNTLLFVDADATFPDASFLRENFEFFRTRKLGIAAAQLIPRSGLTVDHIIFGIGNLLLRILQWVRPVGSLCMMVSRDVFERANGYPEDRLLCEEHDFVEKAVRFSRYGLLPRRVIVSVRRFNKEGRLTALSKYTYASLYRVFVGPITKPIFRYEFTYADRENT</sequence>
<evidence type="ECO:0000313" key="7">
    <source>
        <dbReference type="EMBL" id="OGG79758.1"/>
    </source>
</evidence>
<gene>
    <name evidence="7" type="ORF">A3A39_04540</name>
</gene>